<comment type="catalytic activity">
    <reaction evidence="4">
        <text>a 2'-deoxyribonucleoside 5'-triphosphate + H2O = a 2'-deoxyribonucleoside 5'-phosphate + diphosphate + H(+)</text>
        <dbReference type="Rhea" id="RHEA:44644"/>
        <dbReference type="ChEBI" id="CHEBI:15377"/>
        <dbReference type="ChEBI" id="CHEBI:15378"/>
        <dbReference type="ChEBI" id="CHEBI:33019"/>
        <dbReference type="ChEBI" id="CHEBI:61560"/>
        <dbReference type="ChEBI" id="CHEBI:65317"/>
        <dbReference type="EC" id="3.6.1.9"/>
    </reaction>
</comment>
<evidence type="ECO:0000313" key="5">
    <source>
        <dbReference type="EMBL" id="GHA48254.1"/>
    </source>
</evidence>
<comment type="caution">
    <text evidence="4">Lacks conserved residue(s) required for the propagation of feature annotation.</text>
</comment>
<protein>
    <recommendedName>
        <fullName evidence="4">Nucleoside triphosphate pyrophosphatase</fullName>
        <ecNumber evidence="4">3.6.1.9</ecNumber>
    </recommendedName>
    <alternativeName>
        <fullName evidence="4">Nucleotide pyrophosphatase</fullName>
        <shortName evidence="4">Nucleotide PPase</shortName>
    </alternativeName>
</protein>
<feature type="active site" description="Proton acceptor" evidence="4">
    <location>
        <position position="76"/>
    </location>
</feature>
<evidence type="ECO:0000256" key="1">
    <source>
        <dbReference type="ARBA" id="ARBA00001968"/>
    </source>
</evidence>
<comment type="catalytic activity">
    <reaction evidence="4">
        <text>a ribonucleoside 5'-triphosphate + H2O = a ribonucleoside 5'-phosphate + diphosphate + H(+)</text>
        <dbReference type="Rhea" id="RHEA:23996"/>
        <dbReference type="ChEBI" id="CHEBI:15377"/>
        <dbReference type="ChEBI" id="CHEBI:15378"/>
        <dbReference type="ChEBI" id="CHEBI:33019"/>
        <dbReference type="ChEBI" id="CHEBI:58043"/>
        <dbReference type="ChEBI" id="CHEBI:61557"/>
        <dbReference type="EC" id="3.6.1.9"/>
    </reaction>
</comment>
<keyword evidence="4" id="KW-0963">Cytoplasm</keyword>
<dbReference type="InterPro" id="IPR003697">
    <property type="entry name" value="Maf-like"/>
</dbReference>
<organism evidence="5 6">
    <name type="scientific">Paramylibacter ulvae</name>
    <dbReference type="NCBI Taxonomy" id="1651968"/>
    <lineage>
        <taxon>Bacteria</taxon>
        <taxon>Pseudomonadati</taxon>
        <taxon>Pseudomonadota</taxon>
        <taxon>Alphaproteobacteria</taxon>
        <taxon>Rhodobacterales</taxon>
        <taxon>Paracoccaceae</taxon>
        <taxon>Paramylibacter</taxon>
    </lineage>
</organism>
<comment type="similarity">
    <text evidence="4">Belongs to the Maf family.</text>
</comment>
<dbReference type="PIRSF" id="PIRSF006305">
    <property type="entry name" value="Maf"/>
    <property type="match status" value="1"/>
</dbReference>
<proteinExistence type="inferred from homology"/>
<dbReference type="EC" id="3.6.1.9" evidence="4"/>
<keyword evidence="2 4" id="KW-0378">Hydrolase</keyword>
<evidence type="ECO:0000256" key="3">
    <source>
        <dbReference type="ARBA" id="ARBA00023080"/>
    </source>
</evidence>
<dbReference type="RefSeq" id="WP_189639650.1">
    <property type="nucleotide sequence ID" value="NZ_BMZF01000002.1"/>
</dbReference>
<dbReference type="Proteomes" id="UP000634455">
    <property type="component" value="Unassembled WGS sequence"/>
</dbReference>
<accession>A0ABQ3CYN8</accession>
<dbReference type="Pfam" id="PF02545">
    <property type="entry name" value="Maf"/>
    <property type="match status" value="1"/>
</dbReference>
<dbReference type="SUPFAM" id="SSF52972">
    <property type="entry name" value="ITPase-like"/>
    <property type="match status" value="1"/>
</dbReference>
<reference evidence="6" key="1">
    <citation type="journal article" date="2019" name="Int. J. Syst. Evol. Microbiol.">
        <title>The Global Catalogue of Microorganisms (GCM) 10K type strain sequencing project: providing services to taxonomists for standard genome sequencing and annotation.</title>
        <authorList>
            <consortium name="The Broad Institute Genomics Platform"/>
            <consortium name="The Broad Institute Genome Sequencing Center for Infectious Disease"/>
            <person name="Wu L."/>
            <person name="Ma J."/>
        </authorList>
    </citation>
    <scope>NUCLEOTIDE SEQUENCE [LARGE SCALE GENOMIC DNA]</scope>
    <source>
        <strain evidence="6">KCTC 32465</strain>
    </source>
</reference>
<evidence type="ECO:0000313" key="6">
    <source>
        <dbReference type="Proteomes" id="UP000634455"/>
    </source>
</evidence>
<dbReference type="PANTHER" id="PTHR43213:SF5">
    <property type="entry name" value="BIFUNCTIONAL DTTP_UTP PYROPHOSPHATASE_METHYLTRANSFERASE PROTEIN-RELATED"/>
    <property type="match status" value="1"/>
</dbReference>
<comment type="function">
    <text evidence="4">Nucleoside triphosphate pyrophosphatase. May have a dual role in cell division arrest and in preventing the incorporation of modified nucleotides into cellular nucleic acids.</text>
</comment>
<dbReference type="CDD" id="cd00555">
    <property type="entry name" value="Maf"/>
    <property type="match status" value="1"/>
</dbReference>
<dbReference type="HAMAP" id="MF_00528">
    <property type="entry name" value="Maf"/>
    <property type="match status" value="1"/>
</dbReference>
<dbReference type="EMBL" id="BMZF01000002">
    <property type="protein sequence ID" value="GHA48254.1"/>
    <property type="molecule type" value="Genomic_DNA"/>
</dbReference>
<comment type="subcellular location">
    <subcellularLocation>
        <location evidence="4">Cytoplasm</location>
    </subcellularLocation>
</comment>
<sequence length="199" mass="21775">MKHTVILASGSKTRADLLRSAGVSFDVIPAKVDEAAIKASLLSEGAKPNDIVDALAEYKALRIVGKHPSGLVIGCDQVLVCENQIYDKATTLAEAREKLLSLRGKPHQLLSAAVIFEDGKPVWRTVGRAQLFMREFSDEFLDGYLARGGEDLLQSVGCYFLESEGVQLFSRIQGDYFTVLGFPLLEVVAFLRTRGVIET</sequence>
<dbReference type="InterPro" id="IPR029001">
    <property type="entry name" value="ITPase-like_fam"/>
</dbReference>
<evidence type="ECO:0000256" key="4">
    <source>
        <dbReference type="HAMAP-Rule" id="MF_00528"/>
    </source>
</evidence>
<keyword evidence="6" id="KW-1185">Reference proteome</keyword>
<dbReference type="Gene3D" id="3.90.950.10">
    <property type="match status" value="1"/>
</dbReference>
<evidence type="ECO:0000256" key="2">
    <source>
        <dbReference type="ARBA" id="ARBA00022801"/>
    </source>
</evidence>
<comment type="cofactor">
    <cofactor evidence="1 4">
        <name>a divalent metal cation</name>
        <dbReference type="ChEBI" id="CHEBI:60240"/>
    </cofactor>
</comment>
<dbReference type="PANTHER" id="PTHR43213">
    <property type="entry name" value="BIFUNCTIONAL DTTP/UTP PYROPHOSPHATASE/METHYLTRANSFERASE PROTEIN-RELATED"/>
    <property type="match status" value="1"/>
</dbReference>
<gene>
    <name evidence="5" type="ORF">GCM10008927_11600</name>
</gene>
<name>A0ABQ3CYN8_9RHOB</name>
<comment type="caution">
    <text evidence="5">The sequence shown here is derived from an EMBL/GenBank/DDBJ whole genome shotgun (WGS) entry which is preliminary data.</text>
</comment>
<keyword evidence="3 4" id="KW-0546">Nucleotide metabolism</keyword>